<keyword evidence="2" id="KW-0645">Protease</keyword>
<evidence type="ECO:0000313" key="5">
    <source>
        <dbReference type="EMBL" id="KAI5312687.1"/>
    </source>
</evidence>
<evidence type="ECO:0000256" key="3">
    <source>
        <dbReference type="ARBA" id="ARBA00022801"/>
    </source>
</evidence>
<dbReference type="GO" id="GO:0006508">
    <property type="term" value="P:proteolysis"/>
    <property type="evidence" value="ECO:0007669"/>
    <property type="project" value="UniProtKB-KW"/>
</dbReference>
<gene>
    <name evidence="5" type="ORF">L3X38_041861</name>
</gene>
<comment type="similarity">
    <text evidence="1">Belongs to the peptidase C48 family.</text>
</comment>
<dbReference type="InterPro" id="IPR038765">
    <property type="entry name" value="Papain-like_cys_pep_sf"/>
</dbReference>
<protein>
    <recommendedName>
        <fullName evidence="4">Ubiquitin-like protease family profile domain-containing protein</fullName>
    </recommendedName>
</protein>
<keyword evidence="3" id="KW-0378">Hydrolase</keyword>
<name>A0AAD4UVG5_PRUDU</name>
<dbReference type="SUPFAM" id="SSF54001">
    <property type="entry name" value="Cysteine proteinases"/>
    <property type="match status" value="1"/>
</dbReference>
<dbReference type="GO" id="GO:0008234">
    <property type="term" value="F:cysteine-type peptidase activity"/>
    <property type="evidence" value="ECO:0007669"/>
    <property type="project" value="InterPro"/>
</dbReference>
<evidence type="ECO:0000256" key="2">
    <source>
        <dbReference type="ARBA" id="ARBA00022670"/>
    </source>
</evidence>
<dbReference type="EMBL" id="JAJFAZ020000008">
    <property type="protein sequence ID" value="KAI5312687.1"/>
    <property type="molecule type" value="Genomic_DNA"/>
</dbReference>
<dbReference type="InterPro" id="IPR003653">
    <property type="entry name" value="Peptidase_C48_C"/>
</dbReference>
<evidence type="ECO:0000313" key="6">
    <source>
        <dbReference type="Proteomes" id="UP001054821"/>
    </source>
</evidence>
<evidence type="ECO:0000256" key="1">
    <source>
        <dbReference type="ARBA" id="ARBA00005234"/>
    </source>
</evidence>
<accession>A0AAD4UVG5</accession>
<proteinExistence type="inferred from homology"/>
<sequence>MSNKASCLGATNVRPLVLEEENPKLDDDAAEKQAENNLKQDLSKLDLPPPLLALCQFAETKLKPSNETVRVNIPWEVFGYEHDTFILHEDILQLASMVEIEFTVIAVYMRYLFDYLKMANMANLVGLIDPRQVSVQFGSLSYRSKHLSDRLDEGHWVLIIVRLNKETVYYMDSLPNRSIDEDMRNIVNTAIKMSFEKKVKT</sequence>
<comment type="caution">
    <text evidence="5">The sequence shown here is derived from an EMBL/GenBank/DDBJ whole genome shotgun (WGS) entry which is preliminary data.</text>
</comment>
<keyword evidence="6" id="KW-1185">Reference proteome</keyword>
<dbReference type="Gene3D" id="3.40.395.10">
    <property type="entry name" value="Adenoviral Proteinase, Chain A"/>
    <property type="match status" value="1"/>
</dbReference>
<organism evidence="5 6">
    <name type="scientific">Prunus dulcis</name>
    <name type="common">Almond</name>
    <name type="synonym">Amygdalus dulcis</name>
    <dbReference type="NCBI Taxonomy" id="3755"/>
    <lineage>
        <taxon>Eukaryota</taxon>
        <taxon>Viridiplantae</taxon>
        <taxon>Streptophyta</taxon>
        <taxon>Embryophyta</taxon>
        <taxon>Tracheophyta</taxon>
        <taxon>Spermatophyta</taxon>
        <taxon>Magnoliopsida</taxon>
        <taxon>eudicotyledons</taxon>
        <taxon>Gunneridae</taxon>
        <taxon>Pentapetalae</taxon>
        <taxon>rosids</taxon>
        <taxon>fabids</taxon>
        <taxon>Rosales</taxon>
        <taxon>Rosaceae</taxon>
        <taxon>Amygdaloideae</taxon>
        <taxon>Amygdaleae</taxon>
        <taxon>Prunus</taxon>
    </lineage>
</organism>
<feature type="domain" description="Ubiquitin-like protease family profile" evidence="4">
    <location>
        <begin position="152"/>
        <end position="180"/>
    </location>
</feature>
<evidence type="ECO:0000259" key="4">
    <source>
        <dbReference type="Pfam" id="PF02902"/>
    </source>
</evidence>
<reference evidence="5 6" key="1">
    <citation type="journal article" date="2022" name="G3 (Bethesda)">
        <title>Whole-genome sequence and methylome profiling of the almond [Prunus dulcis (Mill.) D.A. Webb] cultivar 'Nonpareil'.</title>
        <authorList>
            <person name="D'Amico-Willman K.M."/>
            <person name="Ouma W.Z."/>
            <person name="Meulia T."/>
            <person name="Sideli G.M."/>
            <person name="Gradziel T.M."/>
            <person name="Fresnedo-Ramirez J."/>
        </authorList>
    </citation>
    <scope>NUCLEOTIDE SEQUENCE [LARGE SCALE GENOMIC DNA]</scope>
    <source>
        <strain evidence="5">Clone GOH B32 T37-40</strain>
    </source>
</reference>
<dbReference type="Proteomes" id="UP001054821">
    <property type="component" value="Chromosome 8"/>
</dbReference>
<dbReference type="AlphaFoldDB" id="A0AAD4UVG5"/>
<dbReference type="Pfam" id="PF02902">
    <property type="entry name" value="Peptidase_C48"/>
    <property type="match status" value="1"/>
</dbReference>